<reference evidence="2" key="2">
    <citation type="submission" date="2025-08" db="UniProtKB">
        <authorList>
            <consortium name="Ensembl"/>
        </authorList>
    </citation>
    <scope>IDENTIFICATION</scope>
</reference>
<reference evidence="2" key="3">
    <citation type="submission" date="2025-09" db="UniProtKB">
        <authorList>
            <consortium name="Ensembl"/>
        </authorList>
    </citation>
    <scope>IDENTIFICATION</scope>
</reference>
<organism evidence="2 3">
    <name type="scientific">Sphaeramia orbicularis</name>
    <name type="common">orbiculate cardinalfish</name>
    <dbReference type="NCBI Taxonomy" id="375764"/>
    <lineage>
        <taxon>Eukaryota</taxon>
        <taxon>Metazoa</taxon>
        <taxon>Chordata</taxon>
        <taxon>Craniata</taxon>
        <taxon>Vertebrata</taxon>
        <taxon>Euteleostomi</taxon>
        <taxon>Actinopterygii</taxon>
        <taxon>Neopterygii</taxon>
        <taxon>Teleostei</taxon>
        <taxon>Neoteleostei</taxon>
        <taxon>Acanthomorphata</taxon>
        <taxon>Gobiaria</taxon>
        <taxon>Kurtiformes</taxon>
        <taxon>Apogonoidei</taxon>
        <taxon>Apogonidae</taxon>
        <taxon>Apogoninae</taxon>
        <taxon>Sphaeramia</taxon>
    </lineage>
</organism>
<evidence type="ECO:0000313" key="3">
    <source>
        <dbReference type="Proteomes" id="UP000472271"/>
    </source>
</evidence>
<dbReference type="Proteomes" id="UP000472271">
    <property type="component" value="Chromosome 21"/>
</dbReference>
<dbReference type="InParanoid" id="A0A673B5D3"/>
<protein>
    <submittedName>
        <fullName evidence="2">Uncharacterized protein</fullName>
    </submittedName>
</protein>
<dbReference type="AlphaFoldDB" id="A0A673B5D3"/>
<accession>A0A673B5D3</accession>
<keyword evidence="3" id="KW-1185">Reference proteome</keyword>
<dbReference type="Ensembl" id="ENSSORT00005036823.1">
    <property type="protein sequence ID" value="ENSSORP00005035867.1"/>
    <property type="gene ID" value="ENSSORG00005016912.1"/>
</dbReference>
<feature type="region of interest" description="Disordered" evidence="1">
    <location>
        <begin position="55"/>
        <end position="88"/>
    </location>
</feature>
<evidence type="ECO:0000256" key="1">
    <source>
        <dbReference type="SAM" id="MobiDB-lite"/>
    </source>
</evidence>
<reference evidence="2" key="1">
    <citation type="submission" date="2019-06" db="EMBL/GenBank/DDBJ databases">
        <authorList>
            <consortium name="Wellcome Sanger Institute Data Sharing"/>
        </authorList>
    </citation>
    <scope>NUCLEOTIDE SEQUENCE [LARGE SCALE GENOMIC DNA]</scope>
</reference>
<sequence length="88" mass="9514">MFSQTIKKKTRTNTFGGDSLVLLQVAPQHLHKDLPELAEVEECVSHRMEGDVAMEVGGSPAGFGDSCHHKSPNLVGEPANHQGPHNET</sequence>
<proteinExistence type="predicted"/>
<evidence type="ECO:0000313" key="2">
    <source>
        <dbReference type="Ensembl" id="ENSSORP00005035867.1"/>
    </source>
</evidence>
<name>A0A673B5D3_9TELE</name>